<name>A0AAE0Q1G0_9TELE</name>
<sequence length="106" mass="11402">SEKSNKNADALSRQNPPVSGVMGGLIPRTAVPASLQQVVEAVSVVEAHAGPEECLQMSTMALILLRQWDCFVEKDGTTVACGLVVCMNGYRSPKEHVTRVVKDHGR</sequence>
<comment type="caution">
    <text evidence="2">The sequence shown here is derived from an EMBL/GenBank/DDBJ whole genome shotgun (WGS) entry which is preliminary data.</text>
</comment>
<feature type="non-terminal residue" evidence="2">
    <location>
        <position position="1"/>
    </location>
</feature>
<dbReference type="EMBL" id="JAUCMX010000024">
    <property type="protein sequence ID" value="KAK3511986.1"/>
    <property type="molecule type" value="Genomic_DNA"/>
</dbReference>
<organism evidence="2 3">
    <name type="scientific">Hemibagrus guttatus</name>
    <dbReference type="NCBI Taxonomy" id="175788"/>
    <lineage>
        <taxon>Eukaryota</taxon>
        <taxon>Metazoa</taxon>
        <taxon>Chordata</taxon>
        <taxon>Craniata</taxon>
        <taxon>Vertebrata</taxon>
        <taxon>Euteleostomi</taxon>
        <taxon>Actinopterygii</taxon>
        <taxon>Neopterygii</taxon>
        <taxon>Teleostei</taxon>
        <taxon>Ostariophysi</taxon>
        <taxon>Siluriformes</taxon>
        <taxon>Bagridae</taxon>
        <taxon>Hemibagrus</taxon>
    </lineage>
</organism>
<keyword evidence="3" id="KW-1185">Reference proteome</keyword>
<evidence type="ECO:0000256" key="1">
    <source>
        <dbReference type="SAM" id="MobiDB-lite"/>
    </source>
</evidence>
<evidence type="ECO:0000313" key="3">
    <source>
        <dbReference type="Proteomes" id="UP001274896"/>
    </source>
</evidence>
<accession>A0AAE0Q1G0</accession>
<evidence type="ECO:0000313" key="2">
    <source>
        <dbReference type="EMBL" id="KAK3511986.1"/>
    </source>
</evidence>
<gene>
    <name evidence="2" type="ORF">QTP70_027650</name>
</gene>
<dbReference type="Proteomes" id="UP001274896">
    <property type="component" value="Unassembled WGS sequence"/>
</dbReference>
<proteinExistence type="predicted"/>
<reference evidence="2" key="1">
    <citation type="submission" date="2023-06" db="EMBL/GenBank/DDBJ databases">
        <title>Male Hemibagrus guttatus genome.</title>
        <authorList>
            <person name="Bian C."/>
        </authorList>
    </citation>
    <scope>NUCLEOTIDE SEQUENCE</scope>
    <source>
        <strain evidence="2">Male_cb2023</strain>
        <tissue evidence="2">Muscle</tissue>
    </source>
</reference>
<protein>
    <submittedName>
        <fullName evidence="2">Uncharacterized protein</fullName>
    </submittedName>
</protein>
<dbReference type="AlphaFoldDB" id="A0AAE0Q1G0"/>
<feature type="region of interest" description="Disordered" evidence="1">
    <location>
        <begin position="1"/>
        <end position="23"/>
    </location>
</feature>